<evidence type="ECO:0000259" key="3">
    <source>
        <dbReference type="Pfam" id="PF00534"/>
    </source>
</evidence>
<protein>
    <submittedName>
        <fullName evidence="5">Glycosyltransferase</fullName>
    </submittedName>
</protein>
<reference evidence="5 6" key="1">
    <citation type="submission" date="2019-10" db="EMBL/GenBank/DDBJ databases">
        <title>Comparative genomics of sulfur disproportionating microorganisms.</title>
        <authorList>
            <person name="Ward L.M."/>
            <person name="Bertran E."/>
            <person name="Johnston D."/>
        </authorList>
    </citation>
    <scope>NUCLEOTIDE SEQUENCE [LARGE SCALE GENOMIC DNA]</scope>
    <source>
        <strain evidence="5 6">DSM 14055</strain>
    </source>
</reference>
<dbReference type="AlphaFoldDB" id="A0A6N7ITT6"/>
<dbReference type="RefSeq" id="WP_341473939.1">
    <property type="nucleotide sequence ID" value="NZ_WHYR01000033.1"/>
</dbReference>
<evidence type="ECO:0000313" key="6">
    <source>
        <dbReference type="Proteomes" id="UP000441717"/>
    </source>
</evidence>
<dbReference type="Pfam" id="PF00534">
    <property type="entry name" value="Glycos_transf_1"/>
    <property type="match status" value="1"/>
</dbReference>
<feature type="domain" description="Glycosyl transferase family 1" evidence="3">
    <location>
        <begin position="189"/>
        <end position="367"/>
    </location>
</feature>
<dbReference type="EMBL" id="WHYR01000033">
    <property type="protein sequence ID" value="MQL52929.1"/>
    <property type="molecule type" value="Genomic_DNA"/>
</dbReference>
<comment type="caution">
    <text evidence="5">The sequence shown here is derived from an EMBL/GenBank/DDBJ whole genome shotgun (WGS) entry which is preliminary data.</text>
</comment>
<dbReference type="PANTHER" id="PTHR12526:SF510">
    <property type="entry name" value="D-INOSITOL 3-PHOSPHATE GLYCOSYLTRANSFERASE"/>
    <property type="match status" value="1"/>
</dbReference>
<keyword evidence="2 5" id="KW-0808">Transferase</keyword>
<dbReference type="Pfam" id="PF13439">
    <property type="entry name" value="Glyco_transf_4"/>
    <property type="match status" value="1"/>
</dbReference>
<dbReference type="SUPFAM" id="SSF53756">
    <property type="entry name" value="UDP-Glycosyltransferase/glycogen phosphorylase"/>
    <property type="match status" value="1"/>
</dbReference>
<sequence>MRIAMLHWAFPPIIGGVESHLAMLCPELVRSGCQVSLLTGSSPADEEYCTWRGIKIRRSPLMDLNNLDRETIRARSGDIRQLIDDFIQQAHPDLIHAHNMHYFSPEHLDALLEVKSRRGIPLVLTAHNVWTDSLWKDMCRRAAGWDAVISVSHYIKQELIRDGYPEDKITVVHHGIDLGRFTPPTEAEREKALDKYPELKGRRVIFHPARMSLDKGCHISIRALKLIKEQFPGAMLVLAGTKKTVDWHGRQPEEVSYILGLIRELKLENNVLIRFFPWDEMPWIYRAAEICIYPSCFEEPFGLTMLESLATGRPMIVTRAGGMPEVVQDGENGYVIPMQDPETLADRCRRLLADRNLARMMGLKGRQMVEKNFSLEIMTARTLQVYGATLARCLHRQIA</sequence>
<name>A0A6N7ITT6_9FIRM</name>
<accession>A0A6N7ITT6</accession>
<keyword evidence="1" id="KW-0328">Glycosyltransferase</keyword>
<evidence type="ECO:0000256" key="2">
    <source>
        <dbReference type="ARBA" id="ARBA00022679"/>
    </source>
</evidence>
<dbReference type="Proteomes" id="UP000441717">
    <property type="component" value="Unassembled WGS sequence"/>
</dbReference>
<proteinExistence type="predicted"/>
<dbReference type="InterPro" id="IPR001296">
    <property type="entry name" value="Glyco_trans_1"/>
</dbReference>
<dbReference type="CDD" id="cd03801">
    <property type="entry name" value="GT4_PimA-like"/>
    <property type="match status" value="1"/>
</dbReference>
<organism evidence="5 6">
    <name type="scientific">Desulfofundulus thermobenzoicus</name>
    <dbReference type="NCBI Taxonomy" id="29376"/>
    <lineage>
        <taxon>Bacteria</taxon>
        <taxon>Bacillati</taxon>
        <taxon>Bacillota</taxon>
        <taxon>Clostridia</taxon>
        <taxon>Eubacteriales</taxon>
        <taxon>Peptococcaceae</taxon>
        <taxon>Desulfofundulus</taxon>
    </lineage>
</organism>
<dbReference type="GO" id="GO:0016757">
    <property type="term" value="F:glycosyltransferase activity"/>
    <property type="evidence" value="ECO:0007669"/>
    <property type="project" value="UniProtKB-KW"/>
</dbReference>
<dbReference type="InterPro" id="IPR028098">
    <property type="entry name" value="Glyco_trans_4-like_N"/>
</dbReference>
<evidence type="ECO:0000256" key="1">
    <source>
        <dbReference type="ARBA" id="ARBA00022676"/>
    </source>
</evidence>
<evidence type="ECO:0000313" key="5">
    <source>
        <dbReference type="EMBL" id="MQL52929.1"/>
    </source>
</evidence>
<dbReference type="Gene3D" id="3.40.50.2000">
    <property type="entry name" value="Glycogen Phosphorylase B"/>
    <property type="match status" value="2"/>
</dbReference>
<evidence type="ECO:0000259" key="4">
    <source>
        <dbReference type="Pfam" id="PF13439"/>
    </source>
</evidence>
<dbReference type="PANTHER" id="PTHR12526">
    <property type="entry name" value="GLYCOSYLTRANSFERASE"/>
    <property type="match status" value="1"/>
</dbReference>
<keyword evidence="6" id="KW-1185">Reference proteome</keyword>
<gene>
    <name evidence="5" type="ORF">GFC01_11790</name>
</gene>
<feature type="domain" description="Glycosyltransferase subfamily 4-like N-terminal" evidence="4">
    <location>
        <begin position="14"/>
        <end position="180"/>
    </location>
</feature>